<dbReference type="NCBIfam" id="TIGR02849">
    <property type="entry name" value="spore_III_AD"/>
    <property type="match status" value="1"/>
</dbReference>
<keyword evidence="1" id="KW-1133">Transmembrane helix</keyword>
<protein>
    <submittedName>
        <fullName evidence="2">Stage III sporulation protein AD</fullName>
    </submittedName>
</protein>
<gene>
    <name evidence="2" type="primary">spoIIIAD</name>
    <name evidence="2" type="ORF">G3M99_01635</name>
</gene>
<reference evidence="2 3" key="1">
    <citation type="submission" date="2020-02" db="EMBL/GenBank/DDBJ databases">
        <title>Genome assembly of a novel Clostridium senegalense strain.</title>
        <authorList>
            <person name="Gupta T.B."/>
            <person name="Jauregui R."/>
            <person name="Maclean P."/>
            <person name="Nawarathana A."/>
            <person name="Brightwell G."/>
        </authorList>
    </citation>
    <scope>NUCLEOTIDE SEQUENCE [LARGE SCALE GENOMIC DNA]</scope>
    <source>
        <strain evidence="2 3">AGRFS4</strain>
    </source>
</reference>
<evidence type="ECO:0000256" key="1">
    <source>
        <dbReference type="SAM" id="Phobius"/>
    </source>
</evidence>
<evidence type="ECO:0000313" key="2">
    <source>
        <dbReference type="EMBL" id="NEU03575.1"/>
    </source>
</evidence>
<dbReference type="AlphaFoldDB" id="A0A6M0GYP9"/>
<keyword evidence="1" id="KW-0812">Transmembrane</keyword>
<proteinExistence type="predicted"/>
<accession>A0A6M0GYP9</accession>
<organism evidence="2 3">
    <name type="scientific">Clostridium senegalense</name>
    <dbReference type="NCBI Taxonomy" id="1465809"/>
    <lineage>
        <taxon>Bacteria</taxon>
        <taxon>Bacillati</taxon>
        <taxon>Bacillota</taxon>
        <taxon>Clostridia</taxon>
        <taxon>Eubacteriales</taxon>
        <taxon>Clostridiaceae</taxon>
        <taxon>Clostridium</taxon>
    </lineage>
</organism>
<dbReference type="Pfam" id="PF06686">
    <property type="entry name" value="SpoIIIAC"/>
    <property type="match status" value="2"/>
</dbReference>
<dbReference type="EMBL" id="JAAGPU010000001">
    <property type="protein sequence ID" value="NEU03575.1"/>
    <property type="molecule type" value="Genomic_DNA"/>
</dbReference>
<dbReference type="RefSeq" id="WP_010292278.1">
    <property type="nucleotide sequence ID" value="NZ_CABKRL010000001.1"/>
</dbReference>
<dbReference type="Proteomes" id="UP000481872">
    <property type="component" value="Unassembled WGS sequence"/>
</dbReference>
<feature type="transmembrane region" description="Helical" evidence="1">
    <location>
        <begin position="27"/>
        <end position="53"/>
    </location>
</feature>
<feature type="transmembrane region" description="Helical" evidence="1">
    <location>
        <begin position="102"/>
        <end position="124"/>
    </location>
</feature>
<sequence length="127" mass="13772">MEILQVVGFAFAALFMAQTLKHNRSDIALLISTAAGIIIFLFVISKLTIVISFLQTIANKANIDVVYLDIIFKILAIAYLASFCSEVCKDAGEGSIASKVEFAGKILILTLAMPILMGVMQTILKML</sequence>
<feature type="transmembrane region" description="Helical" evidence="1">
    <location>
        <begin position="65"/>
        <end position="82"/>
    </location>
</feature>
<comment type="caution">
    <text evidence="2">The sequence shown here is derived from an EMBL/GenBank/DDBJ whole genome shotgun (WGS) entry which is preliminary data.</text>
</comment>
<dbReference type="InterPro" id="IPR014211">
    <property type="entry name" value="Spore_III_AD"/>
</dbReference>
<evidence type="ECO:0000313" key="3">
    <source>
        <dbReference type="Proteomes" id="UP000481872"/>
    </source>
</evidence>
<dbReference type="InterPro" id="IPR025664">
    <property type="entry name" value="Spore_III_AC/AD"/>
</dbReference>
<keyword evidence="3" id="KW-1185">Reference proteome</keyword>
<keyword evidence="1" id="KW-0472">Membrane</keyword>
<name>A0A6M0GYP9_9CLOT</name>